<protein>
    <submittedName>
        <fullName evidence="4">SDR family NAD(P)-dependent oxidoreductase</fullName>
    </submittedName>
</protein>
<dbReference type="PRINTS" id="PR00080">
    <property type="entry name" value="SDRFAMILY"/>
</dbReference>
<dbReference type="RefSeq" id="WP_147893570.1">
    <property type="nucleotide sequence ID" value="NZ_BAAANR010000001.1"/>
</dbReference>
<reference evidence="4 5" key="1">
    <citation type="submission" date="2019-08" db="EMBL/GenBank/DDBJ databases">
        <authorList>
            <person name="Dong K."/>
        </authorList>
    </citation>
    <scope>NUCLEOTIDE SEQUENCE [LARGE SCALE GENOMIC DNA]</scope>
    <source>
        <strain evidence="4 5">JCM14558</strain>
    </source>
</reference>
<gene>
    <name evidence="4" type="ORF">FVP77_05280</name>
</gene>
<dbReference type="AlphaFoldDB" id="A0A5C8I481"/>
<dbReference type="SUPFAM" id="SSF51735">
    <property type="entry name" value="NAD(P)-binding Rossmann-fold domains"/>
    <property type="match status" value="1"/>
</dbReference>
<dbReference type="InterPro" id="IPR051911">
    <property type="entry name" value="SDR_oxidoreductase"/>
</dbReference>
<comment type="similarity">
    <text evidence="1 3">Belongs to the short-chain dehydrogenases/reductases (SDR) family.</text>
</comment>
<keyword evidence="2" id="KW-0560">Oxidoreductase</keyword>
<evidence type="ECO:0000313" key="4">
    <source>
        <dbReference type="EMBL" id="TXK12864.1"/>
    </source>
</evidence>
<dbReference type="InterPro" id="IPR002347">
    <property type="entry name" value="SDR_fam"/>
</dbReference>
<evidence type="ECO:0000256" key="1">
    <source>
        <dbReference type="ARBA" id="ARBA00006484"/>
    </source>
</evidence>
<dbReference type="OrthoDB" id="9792003at2"/>
<dbReference type="PANTHER" id="PTHR43976">
    <property type="entry name" value="SHORT CHAIN DEHYDROGENASE"/>
    <property type="match status" value="1"/>
</dbReference>
<dbReference type="Gene3D" id="3.40.50.720">
    <property type="entry name" value="NAD(P)-binding Rossmann-like Domain"/>
    <property type="match status" value="1"/>
</dbReference>
<dbReference type="PRINTS" id="PR00081">
    <property type="entry name" value="GDHRDH"/>
</dbReference>
<accession>A0A5C8I481</accession>
<evidence type="ECO:0000256" key="3">
    <source>
        <dbReference type="RuleBase" id="RU000363"/>
    </source>
</evidence>
<name>A0A5C8I481_9MICO</name>
<sequence length="305" mass="31976">MTHRSPSEEPGGADEVEAAHDARVGSEPVFAEPDRPRTWFITGASRGLGRALAFAAADAGDTVIATVRDLADAPVGEGIRAVVLDVRDRDAAHAAVAEAVRETGRLDVLVNNAGYGLVGMVEEVEHDDALAIVETDMLGPLWLSQAALPVMREQGHGHILQISTSGAVGAIAGLGLYNAAKWGLEGFSSALALEAGAFGVRVTIVQCGALDTGWATSGMRFARTSAAYDDLRLATFGTAETPWAAEGTGGGLAPSAAATAILRYVDEPDGRLRLLVGDDVPEHVAHALHQRLADYRRDPRFPQLD</sequence>
<organism evidence="4 5">
    <name type="scientific">Microbacterium hatanonis</name>
    <dbReference type="NCBI Taxonomy" id="404366"/>
    <lineage>
        <taxon>Bacteria</taxon>
        <taxon>Bacillati</taxon>
        <taxon>Actinomycetota</taxon>
        <taxon>Actinomycetes</taxon>
        <taxon>Micrococcales</taxon>
        <taxon>Microbacteriaceae</taxon>
        <taxon>Microbacterium</taxon>
    </lineage>
</organism>
<evidence type="ECO:0000256" key="2">
    <source>
        <dbReference type="ARBA" id="ARBA00023002"/>
    </source>
</evidence>
<comment type="caution">
    <text evidence="4">The sequence shown here is derived from an EMBL/GenBank/DDBJ whole genome shotgun (WGS) entry which is preliminary data.</text>
</comment>
<dbReference type="Proteomes" id="UP000321034">
    <property type="component" value="Unassembled WGS sequence"/>
</dbReference>
<dbReference type="EMBL" id="VRSV01000001">
    <property type="protein sequence ID" value="TXK12864.1"/>
    <property type="molecule type" value="Genomic_DNA"/>
</dbReference>
<keyword evidence="5" id="KW-1185">Reference proteome</keyword>
<evidence type="ECO:0000313" key="5">
    <source>
        <dbReference type="Proteomes" id="UP000321034"/>
    </source>
</evidence>
<dbReference type="Pfam" id="PF00106">
    <property type="entry name" value="adh_short"/>
    <property type="match status" value="1"/>
</dbReference>
<dbReference type="GO" id="GO:0016491">
    <property type="term" value="F:oxidoreductase activity"/>
    <property type="evidence" value="ECO:0007669"/>
    <property type="project" value="UniProtKB-KW"/>
</dbReference>
<dbReference type="InterPro" id="IPR036291">
    <property type="entry name" value="NAD(P)-bd_dom_sf"/>
</dbReference>
<proteinExistence type="inferred from homology"/>
<dbReference type="PANTHER" id="PTHR43976:SF16">
    <property type="entry name" value="SHORT-CHAIN DEHYDROGENASE_REDUCTASE FAMILY PROTEIN"/>
    <property type="match status" value="1"/>
</dbReference>